<dbReference type="Pfam" id="PF00848">
    <property type="entry name" value="Ring_hydroxyl_A"/>
    <property type="match status" value="1"/>
</dbReference>
<sequence length="383" mass="43727">MEDKQNKVIADMAARLHEIAALPEDEARCLPGQFYTCPEFYQFEVETFLKKEWHCVGREDEVASPGDYFTTVLFDEPLLVIRGDDSEIRVLSNVCRHRGMPLAEGRGSARRLVCSYHAWSYARDGRLSNAPRMQDKGINAGNCSLPVFRSELWNGFIYVNLDDAAAPLSSRLQGLEALLDSYGTREMRIVHAQEEIWNTNWKCLVENFMEAYHLSVVHPETLHPYTPTGLSRKSMANDSFTSYCANYPEAAESRGFGAPGLSDEERKRSTLFCLFPTQIASQAATLLVSLSIQPLAVDKIMVRWTMSTYSNELTRDELDQRLALWNEVNREDREKLERMQRALSSRHAPSGHLAPRDYEGTIWDFYRYLSRSIEKPTTTSAEI</sequence>
<organism evidence="8 9">
    <name type="scientific">Pseudomonas zhanjiangensis</name>
    <dbReference type="NCBI Taxonomy" id="3239015"/>
    <lineage>
        <taxon>Bacteria</taxon>
        <taxon>Pseudomonadati</taxon>
        <taxon>Pseudomonadota</taxon>
        <taxon>Gammaproteobacteria</taxon>
        <taxon>Pseudomonadales</taxon>
        <taxon>Pseudomonadaceae</taxon>
        <taxon>Pseudomonas</taxon>
    </lineage>
</organism>
<evidence type="ECO:0000259" key="7">
    <source>
        <dbReference type="PROSITE" id="PS51296"/>
    </source>
</evidence>
<evidence type="ECO:0000256" key="1">
    <source>
        <dbReference type="ARBA" id="ARBA00001962"/>
    </source>
</evidence>
<dbReference type="RefSeq" id="WP_369289471.1">
    <property type="nucleotide sequence ID" value="NZ_JBFTEG010000029.1"/>
</dbReference>
<evidence type="ECO:0000313" key="9">
    <source>
        <dbReference type="Proteomes" id="UP001560296"/>
    </source>
</evidence>
<dbReference type="GO" id="GO:0051213">
    <property type="term" value="F:dioxygenase activity"/>
    <property type="evidence" value="ECO:0007669"/>
    <property type="project" value="UniProtKB-KW"/>
</dbReference>
<keyword evidence="9" id="KW-1185">Reference proteome</keyword>
<proteinExistence type="predicted"/>
<accession>A0ABV3YYX4</accession>
<keyword evidence="6" id="KW-0411">Iron-sulfur</keyword>
<keyword evidence="4 8" id="KW-0560">Oxidoreductase</keyword>
<gene>
    <name evidence="8" type="ORF">AB5S05_21060</name>
</gene>
<keyword evidence="2" id="KW-0001">2Fe-2S</keyword>
<dbReference type="PRINTS" id="PR00090">
    <property type="entry name" value="RNGDIOXGNASE"/>
</dbReference>
<dbReference type="SUPFAM" id="SSF55961">
    <property type="entry name" value="Bet v1-like"/>
    <property type="match status" value="1"/>
</dbReference>
<dbReference type="Gene3D" id="2.102.10.10">
    <property type="entry name" value="Rieske [2Fe-2S] iron-sulphur domain"/>
    <property type="match status" value="1"/>
</dbReference>
<evidence type="ECO:0000256" key="2">
    <source>
        <dbReference type="ARBA" id="ARBA00022714"/>
    </source>
</evidence>
<dbReference type="Pfam" id="PF00355">
    <property type="entry name" value="Rieske"/>
    <property type="match status" value="1"/>
</dbReference>
<protein>
    <submittedName>
        <fullName evidence="8">Aromatic ring-hydroxylating dioxygenase subunit alpha</fullName>
        <ecNumber evidence="8">1.14.13.-</ecNumber>
    </submittedName>
</protein>
<dbReference type="PANTHER" id="PTHR43756">
    <property type="entry name" value="CHOLINE MONOOXYGENASE, CHLOROPLASTIC"/>
    <property type="match status" value="1"/>
</dbReference>
<keyword evidence="8" id="KW-0223">Dioxygenase</keyword>
<dbReference type="CDD" id="cd03469">
    <property type="entry name" value="Rieske_RO_Alpha_N"/>
    <property type="match status" value="1"/>
</dbReference>
<dbReference type="Gene3D" id="3.90.380.10">
    <property type="entry name" value="Naphthalene 1,2-dioxygenase Alpha Subunit, Chain A, domain 1"/>
    <property type="match status" value="2"/>
</dbReference>
<dbReference type="PANTHER" id="PTHR43756:SF5">
    <property type="entry name" value="CHOLINE MONOOXYGENASE, CHLOROPLASTIC"/>
    <property type="match status" value="1"/>
</dbReference>
<evidence type="ECO:0000256" key="4">
    <source>
        <dbReference type="ARBA" id="ARBA00023002"/>
    </source>
</evidence>
<name>A0ABV3YYX4_9PSED</name>
<dbReference type="PROSITE" id="PS51296">
    <property type="entry name" value="RIESKE"/>
    <property type="match status" value="1"/>
</dbReference>
<keyword evidence="5" id="KW-0408">Iron</keyword>
<dbReference type="InterPro" id="IPR001663">
    <property type="entry name" value="Rng_hydr_dOase-A"/>
</dbReference>
<reference evidence="8 9" key="1">
    <citation type="submission" date="2024-07" db="EMBL/GenBank/DDBJ databases">
        <authorList>
            <person name="Li M."/>
        </authorList>
    </citation>
    <scope>NUCLEOTIDE SEQUENCE [LARGE SCALE GENOMIC DNA]</scope>
    <source>
        <strain evidence="8 9">25A3E</strain>
    </source>
</reference>
<evidence type="ECO:0000256" key="5">
    <source>
        <dbReference type="ARBA" id="ARBA00023004"/>
    </source>
</evidence>
<feature type="domain" description="Rieske" evidence="7">
    <location>
        <begin position="53"/>
        <end position="159"/>
    </location>
</feature>
<evidence type="ECO:0000256" key="6">
    <source>
        <dbReference type="ARBA" id="ARBA00023014"/>
    </source>
</evidence>
<dbReference type="InterPro" id="IPR017941">
    <property type="entry name" value="Rieske_2Fe-2S"/>
</dbReference>
<dbReference type="InterPro" id="IPR015879">
    <property type="entry name" value="Ring_hydroxy_dOase_asu_C_dom"/>
</dbReference>
<dbReference type="InterPro" id="IPR036922">
    <property type="entry name" value="Rieske_2Fe-2S_sf"/>
</dbReference>
<evidence type="ECO:0000256" key="3">
    <source>
        <dbReference type="ARBA" id="ARBA00022723"/>
    </source>
</evidence>
<dbReference type="SUPFAM" id="SSF50022">
    <property type="entry name" value="ISP domain"/>
    <property type="match status" value="1"/>
</dbReference>
<evidence type="ECO:0000313" key="8">
    <source>
        <dbReference type="EMBL" id="MEX6504541.1"/>
    </source>
</evidence>
<dbReference type="Proteomes" id="UP001560296">
    <property type="component" value="Unassembled WGS sequence"/>
</dbReference>
<comment type="caution">
    <text evidence="8">The sequence shown here is derived from an EMBL/GenBank/DDBJ whole genome shotgun (WGS) entry which is preliminary data.</text>
</comment>
<dbReference type="EC" id="1.14.13.-" evidence="8"/>
<dbReference type="EMBL" id="JBFTEG010000029">
    <property type="protein sequence ID" value="MEX6504541.1"/>
    <property type="molecule type" value="Genomic_DNA"/>
</dbReference>
<keyword evidence="3" id="KW-0479">Metal-binding</keyword>
<comment type="cofactor">
    <cofactor evidence="1">
        <name>Fe cation</name>
        <dbReference type="ChEBI" id="CHEBI:24875"/>
    </cofactor>
</comment>